<feature type="non-terminal residue" evidence="4">
    <location>
        <position position="496"/>
    </location>
</feature>
<dbReference type="PROSITE" id="PS51109">
    <property type="entry name" value="G5"/>
    <property type="match status" value="1"/>
</dbReference>
<proteinExistence type="predicted"/>
<dbReference type="Proteomes" id="UP000824093">
    <property type="component" value="Unassembled WGS sequence"/>
</dbReference>
<dbReference type="InterPro" id="IPR007391">
    <property type="entry name" value="Vancomycin_resist_VanW"/>
</dbReference>
<sequence length="496" mass="56062">MEEETQKKKKISKKTIVISSCICLLIIILLIFSMIFAIIHQNQDKIADGVFLGNIDISNLKKEEAISLLNRKTEEKKGKSITFRYQDYQTTIPIEQMGIGFQVEESIEKAYQIGRNSNIFKNNFDVIQTKIQKKHLPMNISYQDEGWKQQLANINGAIPGAMKQSDYYIEGENLIITSGKEGIMVKEEELKTEITEKLADMNQENYEIEIPTEMKSPEEINIDKIYEQIYKEAKDAYYTSNPFQVYPHVDGVEFAISLDEIKNMLKEKKEEYIIPLKITKPKVTTDQIGSEAFPNRLATFSTKYNAGDTARTTNLRLASNKINGTVIMPGETFSYNKVVGERTIAAGYKEAKVYENGRVVDGLGGGICQISSTLYNAVIYANLEIVSRRNHQFVPSYVKAGRDATVVYGSQDFKFKNTRNYPIKIQSSVSGGIAKIDIFGKREEVEYDIEIKSTITGSIPTKTVYTDDPTMEAGKEVVKQKGHNGTKSETYKIVSL</sequence>
<dbReference type="AlphaFoldDB" id="A0A9D1M2E2"/>
<comment type="caution">
    <text evidence="4">The sequence shown here is derived from an EMBL/GenBank/DDBJ whole genome shotgun (WGS) entry which is preliminary data.</text>
</comment>
<evidence type="ECO:0000256" key="1">
    <source>
        <dbReference type="ARBA" id="ARBA00022729"/>
    </source>
</evidence>
<keyword evidence="2" id="KW-0812">Transmembrane</keyword>
<evidence type="ECO:0000313" key="5">
    <source>
        <dbReference type="Proteomes" id="UP000824093"/>
    </source>
</evidence>
<dbReference type="Pfam" id="PF07501">
    <property type="entry name" value="G5"/>
    <property type="match status" value="1"/>
</dbReference>
<dbReference type="Pfam" id="PF12229">
    <property type="entry name" value="PG_binding_4"/>
    <property type="match status" value="1"/>
</dbReference>
<dbReference type="InterPro" id="IPR011098">
    <property type="entry name" value="G5_dom"/>
</dbReference>
<organism evidence="4 5">
    <name type="scientific">Candidatus Merdicola faecigallinarum</name>
    <dbReference type="NCBI Taxonomy" id="2840862"/>
    <lineage>
        <taxon>Bacteria</taxon>
        <taxon>Bacillati</taxon>
        <taxon>Bacillota</taxon>
        <taxon>Clostridia</taxon>
        <taxon>Candidatus Merdicola</taxon>
    </lineage>
</organism>
<keyword evidence="2" id="KW-1133">Transmembrane helix</keyword>
<dbReference type="PANTHER" id="PTHR35788">
    <property type="entry name" value="EXPORTED PROTEIN-RELATED"/>
    <property type="match status" value="1"/>
</dbReference>
<dbReference type="EMBL" id="DVNH01000056">
    <property type="protein sequence ID" value="HIU52353.1"/>
    <property type="molecule type" value="Genomic_DNA"/>
</dbReference>
<gene>
    <name evidence="4" type="ORF">IAB70_07075</name>
</gene>
<protein>
    <submittedName>
        <fullName evidence="4">VanW family protein</fullName>
    </submittedName>
</protein>
<dbReference type="InterPro" id="IPR022029">
    <property type="entry name" value="YoaR-like_PG-bd"/>
</dbReference>
<evidence type="ECO:0000256" key="2">
    <source>
        <dbReference type="SAM" id="Phobius"/>
    </source>
</evidence>
<feature type="domain" description="G5" evidence="3">
    <location>
        <begin position="445"/>
        <end position="496"/>
    </location>
</feature>
<name>A0A9D1M2E2_9FIRM</name>
<feature type="transmembrane region" description="Helical" evidence="2">
    <location>
        <begin position="16"/>
        <end position="39"/>
    </location>
</feature>
<reference evidence="4" key="2">
    <citation type="journal article" date="2021" name="PeerJ">
        <title>Extensive microbial diversity within the chicken gut microbiome revealed by metagenomics and culture.</title>
        <authorList>
            <person name="Gilroy R."/>
            <person name="Ravi A."/>
            <person name="Getino M."/>
            <person name="Pursley I."/>
            <person name="Horton D.L."/>
            <person name="Alikhan N.F."/>
            <person name="Baker D."/>
            <person name="Gharbi K."/>
            <person name="Hall N."/>
            <person name="Watson M."/>
            <person name="Adriaenssens E.M."/>
            <person name="Foster-Nyarko E."/>
            <person name="Jarju S."/>
            <person name="Secka A."/>
            <person name="Antonio M."/>
            <person name="Oren A."/>
            <person name="Chaudhuri R.R."/>
            <person name="La Ragione R."/>
            <person name="Hildebrand F."/>
            <person name="Pallen M.J."/>
        </authorList>
    </citation>
    <scope>NUCLEOTIDE SEQUENCE</scope>
    <source>
        <strain evidence="4">CHK195-15760</strain>
    </source>
</reference>
<reference evidence="4" key="1">
    <citation type="submission" date="2020-10" db="EMBL/GenBank/DDBJ databases">
        <authorList>
            <person name="Gilroy R."/>
        </authorList>
    </citation>
    <scope>NUCLEOTIDE SEQUENCE</scope>
    <source>
        <strain evidence="4">CHK195-15760</strain>
    </source>
</reference>
<dbReference type="Pfam" id="PF04294">
    <property type="entry name" value="VanW"/>
    <property type="match status" value="1"/>
</dbReference>
<keyword evidence="2" id="KW-0472">Membrane</keyword>
<dbReference type="PANTHER" id="PTHR35788:SF1">
    <property type="entry name" value="EXPORTED PROTEIN"/>
    <property type="match status" value="1"/>
</dbReference>
<dbReference type="InterPro" id="IPR052913">
    <property type="entry name" value="Glycopeptide_resist_protein"/>
</dbReference>
<dbReference type="Gene3D" id="2.20.230.10">
    <property type="entry name" value="Resuscitation-promoting factor rpfb"/>
    <property type="match status" value="1"/>
</dbReference>
<evidence type="ECO:0000259" key="3">
    <source>
        <dbReference type="PROSITE" id="PS51109"/>
    </source>
</evidence>
<accession>A0A9D1M2E2</accession>
<evidence type="ECO:0000313" key="4">
    <source>
        <dbReference type="EMBL" id="HIU52353.1"/>
    </source>
</evidence>
<keyword evidence="1" id="KW-0732">Signal</keyword>